<reference evidence="2" key="1">
    <citation type="submission" date="2016-10" db="EMBL/GenBank/DDBJ databases">
        <authorList>
            <person name="Varghese N."/>
            <person name="Submissions S."/>
        </authorList>
    </citation>
    <scope>NUCLEOTIDE SEQUENCE [LARGE SCALE GENOMIC DNA]</scope>
    <source>
        <strain evidence="2">DSM 44718</strain>
    </source>
</reference>
<evidence type="ECO:0000313" key="1">
    <source>
        <dbReference type="EMBL" id="SDZ53408.1"/>
    </source>
</evidence>
<accession>A0A1H3TTW5</accession>
<gene>
    <name evidence="1" type="ORF">SAMN05421684_6343</name>
</gene>
<name>A0A1H3TTW5_9ACTN</name>
<keyword evidence="2" id="KW-1185">Reference proteome</keyword>
<proteinExistence type="predicted"/>
<evidence type="ECO:0000313" key="2">
    <source>
        <dbReference type="Proteomes" id="UP000199632"/>
    </source>
</evidence>
<protein>
    <submittedName>
        <fullName evidence="1">Uncharacterized protein</fullName>
    </submittedName>
</protein>
<dbReference type="AlphaFoldDB" id="A0A1H3TTW5"/>
<dbReference type="RefSeq" id="WP_176985163.1">
    <property type="nucleotide sequence ID" value="NZ_BOND01000024.1"/>
</dbReference>
<dbReference type="Proteomes" id="UP000199632">
    <property type="component" value="Unassembled WGS sequence"/>
</dbReference>
<dbReference type="EMBL" id="FNQB01000003">
    <property type="protein sequence ID" value="SDZ53408.1"/>
    <property type="molecule type" value="Genomic_DNA"/>
</dbReference>
<organism evidence="1 2">
    <name type="scientific">Asanoa ishikariensis</name>
    <dbReference type="NCBI Taxonomy" id="137265"/>
    <lineage>
        <taxon>Bacteria</taxon>
        <taxon>Bacillati</taxon>
        <taxon>Actinomycetota</taxon>
        <taxon>Actinomycetes</taxon>
        <taxon>Micromonosporales</taxon>
        <taxon>Micromonosporaceae</taxon>
        <taxon>Asanoa</taxon>
    </lineage>
</organism>
<sequence length="83" mass="8861">MEALEGSIGTVTLRMSQAEAVVLHEAIARAEFANDLGEIELQPVEQKVFSAVQQTLAPLIAGLGTDGYQGTLDRAYTAIDPKM</sequence>